<organism evidence="8 9">
    <name type="scientific">Aphidius gifuensis</name>
    <name type="common">Parasitoid wasp</name>
    <dbReference type="NCBI Taxonomy" id="684658"/>
    <lineage>
        <taxon>Eukaryota</taxon>
        <taxon>Metazoa</taxon>
        <taxon>Ecdysozoa</taxon>
        <taxon>Arthropoda</taxon>
        <taxon>Hexapoda</taxon>
        <taxon>Insecta</taxon>
        <taxon>Pterygota</taxon>
        <taxon>Neoptera</taxon>
        <taxon>Endopterygota</taxon>
        <taxon>Hymenoptera</taxon>
        <taxon>Apocrita</taxon>
        <taxon>Ichneumonoidea</taxon>
        <taxon>Braconidae</taxon>
        <taxon>Aphidiinae</taxon>
        <taxon>Aphidius</taxon>
    </lineage>
</organism>
<feature type="transmembrane region" description="Helical" evidence="7">
    <location>
        <begin position="60"/>
        <end position="82"/>
    </location>
</feature>
<evidence type="ECO:0000256" key="4">
    <source>
        <dbReference type="ARBA" id="ARBA00022692"/>
    </source>
</evidence>
<dbReference type="InterPro" id="IPR036259">
    <property type="entry name" value="MFS_trans_sf"/>
</dbReference>
<dbReference type="OrthoDB" id="46396at2759"/>
<comment type="similarity">
    <text evidence="2">Belongs to the SLC29A/ENT transporter (TC 2.A.57) family.</text>
</comment>
<feature type="transmembrane region" description="Helical" evidence="7">
    <location>
        <begin position="153"/>
        <end position="171"/>
    </location>
</feature>
<dbReference type="EMBL" id="JACMRX010000002">
    <property type="protein sequence ID" value="KAF7994483.1"/>
    <property type="molecule type" value="Genomic_DNA"/>
</dbReference>
<evidence type="ECO:0000256" key="1">
    <source>
        <dbReference type="ARBA" id="ARBA00004141"/>
    </source>
</evidence>
<dbReference type="GO" id="GO:0005886">
    <property type="term" value="C:plasma membrane"/>
    <property type="evidence" value="ECO:0007669"/>
    <property type="project" value="TreeGrafter"/>
</dbReference>
<keyword evidence="3" id="KW-0813">Transport</keyword>
<keyword evidence="6 7" id="KW-0472">Membrane</keyword>
<dbReference type="GO" id="GO:0005337">
    <property type="term" value="F:nucleoside transmembrane transporter activity"/>
    <property type="evidence" value="ECO:0007669"/>
    <property type="project" value="InterPro"/>
</dbReference>
<evidence type="ECO:0000313" key="9">
    <source>
        <dbReference type="Proteomes" id="UP000639338"/>
    </source>
</evidence>
<dbReference type="InterPro" id="IPR002259">
    <property type="entry name" value="Eqnu_transpt"/>
</dbReference>
<proteinExistence type="inferred from homology"/>
<feature type="transmembrane region" description="Helical" evidence="7">
    <location>
        <begin position="88"/>
        <end position="109"/>
    </location>
</feature>
<dbReference type="PRINTS" id="PR01130">
    <property type="entry name" value="DERENTRNSPRT"/>
</dbReference>
<comment type="subcellular location">
    <subcellularLocation>
        <location evidence="1">Membrane</location>
        <topology evidence="1">Multi-pass membrane protein</topology>
    </subcellularLocation>
</comment>
<keyword evidence="9" id="KW-1185">Reference proteome</keyword>
<accession>A0A834XVZ1</accession>
<dbReference type="PANTHER" id="PTHR10332">
    <property type="entry name" value="EQUILIBRATIVE NUCLEOSIDE TRANSPORTER"/>
    <property type="match status" value="1"/>
</dbReference>
<feature type="transmembrane region" description="Helical" evidence="7">
    <location>
        <begin position="248"/>
        <end position="269"/>
    </location>
</feature>
<feature type="transmembrane region" description="Helical" evidence="7">
    <location>
        <begin position="313"/>
        <end position="334"/>
    </location>
</feature>
<dbReference type="SUPFAM" id="SSF103473">
    <property type="entry name" value="MFS general substrate transporter"/>
    <property type="match status" value="1"/>
</dbReference>
<dbReference type="AlphaFoldDB" id="A0A834XVZ1"/>
<feature type="transmembrane region" description="Helical" evidence="7">
    <location>
        <begin position="22"/>
        <end position="48"/>
    </location>
</feature>
<evidence type="ECO:0000256" key="3">
    <source>
        <dbReference type="ARBA" id="ARBA00022448"/>
    </source>
</evidence>
<feature type="transmembrane region" description="Helical" evidence="7">
    <location>
        <begin position="191"/>
        <end position="212"/>
    </location>
</feature>
<reference evidence="8 9" key="1">
    <citation type="submission" date="2020-08" db="EMBL/GenBank/DDBJ databases">
        <title>Aphidius gifuensis genome sequencing and assembly.</title>
        <authorList>
            <person name="Du Z."/>
        </authorList>
    </citation>
    <scope>NUCLEOTIDE SEQUENCE [LARGE SCALE GENOMIC DNA]</scope>
    <source>
        <strain evidence="8">YNYX2018</strain>
        <tissue evidence="8">Adults</tissue>
    </source>
</reference>
<keyword evidence="4 7" id="KW-0812">Transmembrane</keyword>
<evidence type="ECO:0000256" key="5">
    <source>
        <dbReference type="ARBA" id="ARBA00022989"/>
    </source>
</evidence>
<evidence type="ECO:0000256" key="2">
    <source>
        <dbReference type="ARBA" id="ARBA00007965"/>
    </source>
</evidence>
<keyword evidence="5 7" id="KW-1133">Transmembrane helix</keyword>
<comment type="caution">
    <text evidence="8">The sequence shown here is derived from an EMBL/GenBank/DDBJ whole genome shotgun (WGS) entry which is preliminary data.</text>
</comment>
<dbReference type="Pfam" id="PF01733">
    <property type="entry name" value="Nucleoside_tran"/>
    <property type="match status" value="2"/>
</dbReference>
<evidence type="ECO:0000256" key="6">
    <source>
        <dbReference type="ARBA" id="ARBA00023136"/>
    </source>
</evidence>
<dbReference type="Proteomes" id="UP000639338">
    <property type="component" value="Unassembled WGS sequence"/>
</dbReference>
<name>A0A834XVZ1_APHGI</name>
<protein>
    <submittedName>
        <fullName evidence="8">Uncharacterized protein</fullName>
    </submittedName>
</protein>
<gene>
    <name evidence="8" type="ORF">HCN44_003955</name>
</gene>
<evidence type="ECO:0000256" key="7">
    <source>
        <dbReference type="SAM" id="Phobius"/>
    </source>
</evidence>
<evidence type="ECO:0000313" key="8">
    <source>
        <dbReference type="EMBL" id="KAF7994483.1"/>
    </source>
</evidence>
<dbReference type="PANTHER" id="PTHR10332:SF88">
    <property type="entry name" value="EQUILIBRATIVE NUCLEOSIDE TRANSPORTER 1, ISOFORM A"/>
    <property type="match status" value="1"/>
</dbReference>
<feature type="transmembrane region" description="Helical" evidence="7">
    <location>
        <begin position="224"/>
        <end position="242"/>
    </location>
</feature>
<sequence length="336" mass="37535">MILFIITTIFIETNTDNWQFKFLIITLTTVAGLNAFSSTYTGTLYAVVGHFPPKYISSMTQGQAVSGVIAAIFQILSLWLSTGPIATGLMYFLIGDFIIIFAFISYIFLEKQEFFKYHMKEEVTIKNSDESVDDTPSSGDNNSVSFIKITIKIWPYALSMFLTNFLTHLVYPAVTSHIKSEAPSNTEWSAAGSNGMGAIFTGTMVSVAGNFPSEYISSLSQGQSACGIIAAIFQMLSLWLSTGPISTGLIYFLIGDFIIIFAFISYVFLEKQEFFKYHMKKEATIKNSDKSIDDTPSSSDNNSVPYMKIFIKILPYGLAMFLTYFITYLVYPYLNV</sequence>